<evidence type="ECO:0000259" key="4">
    <source>
        <dbReference type="Pfam" id="PF00155"/>
    </source>
</evidence>
<dbReference type="GO" id="GO:0030170">
    <property type="term" value="F:pyridoxal phosphate binding"/>
    <property type="evidence" value="ECO:0007669"/>
    <property type="project" value="InterPro"/>
</dbReference>
<dbReference type="Proteomes" id="UP000238916">
    <property type="component" value="Unassembled WGS sequence"/>
</dbReference>
<evidence type="ECO:0000256" key="3">
    <source>
        <dbReference type="RuleBase" id="RU000481"/>
    </source>
</evidence>
<keyword evidence="5" id="KW-0456">Lyase</keyword>
<proteinExistence type="inferred from homology"/>
<reference evidence="6" key="1">
    <citation type="submission" date="2018-02" db="EMBL/GenBank/DDBJ databases">
        <authorList>
            <person name="Hausmann B."/>
        </authorList>
    </citation>
    <scope>NUCLEOTIDE SEQUENCE [LARGE SCALE GENOMIC DNA]</scope>
    <source>
        <strain evidence="6">Peat soil MAG SbF1</strain>
    </source>
</reference>
<dbReference type="InterPro" id="IPR015424">
    <property type="entry name" value="PyrdxlP-dep_Trfase"/>
</dbReference>
<dbReference type="GO" id="GO:0016829">
    <property type="term" value="F:lyase activity"/>
    <property type="evidence" value="ECO:0007669"/>
    <property type="project" value="UniProtKB-KW"/>
</dbReference>
<dbReference type="InterPro" id="IPR015422">
    <property type="entry name" value="PyrdxlP-dep_Trfase_small"/>
</dbReference>
<keyword evidence="3" id="KW-0032">Aminotransferase</keyword>
<dbReference type="AlphaFoldDB" id="A0A2U3KIT4"/>
<gene>
    <name evidence="5" type="primary">cobD</name>
    <name evidence="5" type="ORF">SBF1_210009</name>
</gene>
<dbReference type="EMBL" id="OMOF01000124">
    <property type="protein sequence ID" value="SPF39546.1"/>
    <property type="molecule type" value="Genomic_DNA"/>
</dbReference>
<sequence>MRGETMHGGNLRKAQELYNLTSFIDLSANINPFGPPAGVWEALQLGMSEIVHYPDPESQALRKTLAGHLGLPTEMIMVGNGAGELIFTIVQALKPKKVAIPVPTFSEYERAARAIGSDVSYIPLGSEGWAKFNRIEGESVSDKSARGPETETERDIRVDRIWRELLAGCELLFLCSPHNPTGSVLEKKTFERILRLTKELGCRILFDESFLDFLPDESRKSTRTYLEANDHLLVLYSLTKFYSLPGLRLGTVFAHESLLALFERYRDPWSVNVLAQHAGIAALLDLRYSEEVRAKLAESRSYFYKEFALCDFSNLRLCSTSVNFALIEILNHSSQDLIQHLGRLGILVRDCASFTGLPGDFIRVAIKDILVMQQLIKGLKTFYFQEEQ</sequence>
<dbReference type="GO" id="GO:0008483">
    <property type="term" value="F:transaminase activity"/>
    <property type="evidence" value="ECO:0007669"/>
    <property type="project" value="UniProtKB-KW"/>
</dbReference>
<dbReference type="InterPro" id="IPR004839">
    <property type="entry name" value="Aminotransferase_I/II_large"/>
</dbReference>
<dbReference type="EC" id="2.6.1.-" evidence="3"/>
<evidence type="ECO:0000313" key="5">
    <source>
        <dbReference type="EMBL" id="SPF39546.1"/>
    </source>
</evidence>
<dbReference type="Pfam" id="PF00155">
    <property type="entry name" value="Aminotran_1_2"/>
    <property type="match status" value="1"/>
</dbReference>
<dbReference type="Gene3D" id="3.90.1150.10">
    <property type="entry name" value="Aspartate Aminotransferase, domain 1"/>
    <property type="match status" value="1"/>
</dbReference>
<dbReference type="InterPro" id="IPR015421">
    <property type="entry name" value="PyrdxlP-dep_Trfase_major"/>
</dbReference>
<evidence type="ECO:0000256" key="2">
    <source>
        <dbReference type="ARBA" id="ARBA00022898"/>
    </source>
</evidence>
<organism evidence="5 6">
    <name type="scientific">Candidatus Desulfosporosinus infrequens</name>
    <dbReference type="NCBI Taxonomy" id="2043169"/>
    <lineage>
        <taxon>Bacteria</taxon>
        <taxon>Bacillati</taxon>
        <taxon>Bacillota</taxon>
        <taxon>Clostridia</taxon>
        <taxon>Eubacteriales</taxon>
        <taxon>Desulfitobacteriaceae</taxon>
        <taxon>Desulfosporosinus</taxon>
    </lineage>
</organism>
<dbReference type="PROSITE" id="PS00105">
    <property type="entry name" value="AA_TRANSFER_CLASS_1"/>
    <property type="match status" value="1"/>
</dbReference>
<evidence type="ECO:0000313" key="6">
    <source>
        <dbReference type="Proteomes" id="UP000238916"/>
    </source>
</evidence>
<dbReference type="Gene3D" id="3.40.640.10">
    <property type="entry name" value="Type I PLP-dependent aspartate aminotransferase-like (Major domain)"/>
    <property type="match status" value="1"/>
</dbReference>
<protein>
    <recommendedName>
        <fullName evidence="3">Aminotransferase</fullName>
        <ecNumber evidence="3">2.6.1.-</ecNumber>
    </recommendedName>
</protein>
<name>A0A2U3KIT4_9FIRM</name>
<dbReference type="CDD" id="cd00609">
    <property type="entry name" value="AAT_like"/>
    <property type="match status" value="1"/>
</dbReference>
<keyword evidence="3" id="KW-0808">Transferase</keyword>
<accession>A0A2U3KIT4</accession>
<keyword evidence="2" id="KW-0663">Pyridoxal phosphate</keyword>
<comment type="cofactor">
    <cofactor evidence="1 3">
        <name>pyridoxal 5'-phosphate</name>
        <dbReference type="ChEBI" id="CHEBI:597326"/>
    </cofactor>
</comment>
<dbReference type="SUPFAM" id="SSF53383">
    <property type="entry name" value="PLP-dependent transferases"/>
    <property type="match status" value="1"/>
</dbReference>
<feature type="domain" description="Aminotransferase class I/classII large" evidence="4">
    <location>
        <begin position="23"/>
        <end position="366"/>
    </location>
</feature>
<comment type="similarity">
    <text evidence="3">Belongs to the class-I pyridoxal-phosphate-dependent aminotransferase family.</text>
</comment>
<dbReference type="PANTHER" id="PTHR42885:SF1">
    <property type="entry name" value="THREONINE-PHOSPHATE DECARBOXYLASE"/>
    <property type="match status" value="1"/>
</dbReference>
<dbReference type="PANTHER" id="PTHR42885">
    <property type="entry name" value="HISTIDINOL-PHOSPHATE AMINOTRANSFERASE-RELATED"/>
    <property type="match status" value="1"/>
</dbReference>
<evidence type="ECO:0000256" key="1">
    <source>
        <dbReference type="ARBA" id="ARBA00001933"/>
    </source>
</evidence>
<dbReference type="InterPro" id="IPR004838">
    <property type="entry name" value="NHTrfase_class1_PyrdxlP-BS"/>
</dbReference>